<dbReference type="OrthoDB" id="10010129at2759"/>
<dbReference type="RefSeq" id="XP_013399388.1">
    <property type="nucleotide sequence ID" value="XM_013543934.2"/>
</dbReference>
<dbReference type="GO" id="GO:0003723">
    <property type="term" value="F:RNA binding"/>
    <property type="evidence" value="ECO:0007669"/>
    <property type="project" value="UniProtKB-UniRule"/>
</dbReference>
<gene>
    <name evidence="11" type="primary">LOC106165641</name>
</gene>
<feature type="domain" description="Nanos-type" evidence="9">
    <location>
        <begin position="99"/>
        <end position="152"/>
    </location>
</feature>
<evidence type="ECO:0000259" key="9">
    <source>
        <dbReference type="PROSITE" id="PS51522"/>
    </source>
</evidence>
<name>A0A1S3IMS3_LINAN</name>
<evidence type="ECO:0000256" key="2">
    <source>
        <dbReference type="ARBA" id="ARBA00022490"/>
    </source>
</evidence>
<dbReference type="InterPro" id="IPR038129">
    <property type="entry name" value="Nanos_sf"/>
</dbReference>
<dbReference type="GeneID" id="106165641"/>
<dbReference type="PANTHER" id="PTHR12887">
    <property type="entry name" value="NANOS PROTEIN"/>
    <property type="match status" value="1"/>
</dbReference>
<keyword evidence="10" id="KW-1185">Reference proteome</keyword>
<dbReference type="AlphaFoldDB" id="A0A1S3IMS3"/>
<comment type="subcellular location">
    <subcellularLocation>
        <location evidence="1">Cytoplasm</location>
    </subcellularLocation>
</comment>
<keyword evidence="7 8" id="KW-0694">RNA-binding</keyword>
<reference evidence="11" key="1">
    <citation type="submission" date="2025-08" db="UniProtKB">
        <authorList>
            <consortium name="RefSeq"/>
        </authorList>
    </citation>
    <scope>IDENTIFICATION</scope>
    <source>
        <tissue evidence="11">Gonads</tissue>
    </source>
</reference>
<dbReference type="GO" id="GO:0005737">
    <property type="term" value="C:cytoplasm"/>
    <property type="evidence" value="ECO:0007669"/>
    <property type="project" value="UniProtKB-SubCell"/>
</dbReference>
<sequence>MAYDLNSNYCTDPRLLDVDYILNLPRFQDLNGGLENLQTGFLPFTPMTAIPPQDSLAVDEVQELLQSVRISEETVNGNTPLARLLRKRRHGKTKTPTRVCVFCRNNGEEPIIYRSHVLRDGFRVTCPILRAYKCPLCGKTGDTAHTIKYCALYNGEEVKVKN</sequence>
<proteinExistence type="inferred from homology"/>
<evidence type="ECO:0000256" key="5">
    <source>
        <dbReference type="ARBA" id="ARBA00022833"/>
    </source>
</evidence>
<dbReference type="InterPro" id="IPR008705">
    <property type="entry name" value="Nanos/Xcar2"/>
</dbReference>
<dbReference type="Proteomes" id="UP000085678">
    <property type="component" value="Unplaced"/>
</dbReference>
<organism evidence="10 11">
    <name type="scientific">Lingula anatina</name>
    <name type="common">Brachiopod</name>
    <name type="synonym">Lingula unguis</name>
    <dbReference type="NCBI Taxonomy" id="7574"/>
    <lineage>
        <taxon>Eukaryota</taxon>
        <taxon>Metazoa</taxon>
        <taxon>Spiralia</taxon>
        <taxon>Lophotrochozoa</taxon>
        <taxon>Brachiopoda</taxon>
        <taxon>Linguliformea</taxon>
        <taxon>Lingulata</taxon>
        <taxon>Lingulida</taxon>
        <taxon>Linguloidea</taxon>
        <taxon>Lingulidae</taxon>
        <taxon>Lingula</taxon>
    </lineage>
</organism>
<evidence type="ECO:0000256" key="7">
    <source>
        <dbReference type="ARBA" id="ARBA00022884"/>
    </source>
</evidence>
<keyword evidence="6 8" id="KW-0810">Translation regulation</keyword>
<keyword evidence="3" id="KW-0479">Metal-binding</keyword>
<evidence type="ECO:0000256" key="1">
    <source>
        <dbReference type="ARBA" id="ARBA00004496"/>
    </source>
</evidence>
<protein>
    <submittedName>
        <fullName evidence="11">Nanos homolog 2-like</fullName>
    </submittedName>
</protein>
<keyword evidence="5" id="KW-0862">Zinc</keyword>
<evidence type="ECO:0000256" key="3">
    <source>
        <dbReference type="ARBA" id="ARBA00022723"/>
    </source>
</evidence>
<dbReference type="InParanoid" id="A0A1S3IMS3"/>
<dbReference type="InterPro" id="IPR024161">
    <property type="entry name" value="Znf_nanos-typ"/>
</dbReference>
<evidence type="ECO:0000256" key="6">
    <source>
        <dbReference type="ARBA" id="ARBA00022845"/>
    </source>
</evidence>
<dbReference type="KEGG" id="lak:106165641"/>
<keyword evidence="4 8" id="KW-0863">Zinc-finger</keyword>
<dbReference type="PROSITE" id="PS51522">
    <property type="entry name" value="ZF_NANOS"/>
    <property type="match status" value="1"/>
</dbReference>
<keyword evidence="2" id="KW-0963">Cytoplasm</keyword>
<accession>A0A1S3IMS3</accession>
<evidence type="ECO:0000256" key="4">
    <source>
        <dbReference type="ARBA" id="ARBA00022771"/>
    </source>
</evidence>
<dbReference type="STRING" id="7574.A0A1S3IMS3"/>
<evidence type="ECO:0000313" key="10">
    <source>
        <dbReference type="Proteomes" id="UP000085678"/>
    </source>
</evidence>
<evidence type="ECO:0000313" key="11">
    <source>
        <dbReference type="RefSeq" id="XP_013399388.1"/>
    </source>
</evidence>
<dbReference type="Gene3D" id="4.10.60.30">
    <property type="entry name" value="Nanos, RNA-binding domain"/>
    <property type="match status" value="1"/>
</dbReference>
<comment type="similarity">
    <text evidence="8">Belongs to the nanos family.</text>
</comment>
<dbReference type="GO" id="GO:0008270">
    <property type="term" value="F:zinc ion binding"/>
    <property type="evidence" value="ECO:0007669"/>
    <property type="project" value="UniProtKB-KW"/>
</dbReference>
<dbReference type="Pfam" id="PF05741">
    <property type="entry name" value="zf-nanos"/>
    <property type="match status" value="1"/>
</dbReference>
<evidence type="ECO:0000256" key="8">
    <source>
        <dbReference type="PROSITE-ProRule" id="PRU00855"/>
    </source>
</evidence>
<dbReference type="GO" id="GO:0006417">
    <property type="term" value="P:regulation of translation"/>
    <property type="evidence" value="ECO:0007669"/>
    <property type="project" value="UniProtKB-UniRule"/>
</dbReference>